<protein>
    <submittedName>
        <fullName evidence="1">Uncharacterized protein</fullName>
    </submittedName>
</protein>
<gene>
    <name evidence="1" type="ORF">CH63R_12789</name>
</gene>
<dbReference type="AlphaFoldDB" id="A0A1B7XV47"/>
<evidence type="ECO:0000313" key="2">
    <source>
        <dbReference type="Proteomes" id="UP000092177"/>
    </source>
</evidence>
<name>A0A1B7XV47_COLHI</name>
<dbReference type="RefSeq" id="XP_018152180.1">
    <property type="nucleotide sequence ID" value="XM_018307763.1"/>
</dbReference>
<dbReference type="GeneID" id="28871870"/>
<comment type="caution">
    <text evidence="1">The sequence shown here is derived from an EMBL/GenBank/DDBJ whole genome shotgun (WGS) entry which is preliminary data.</text>
</comment>
<accession>A0A1B7XV47</accession>
<reference evidence="2" key="1">
    <citation type="journal article" date="2017" name="BMC Genomics">
        <title>Gapless genome assembly of Colletotrichum higginsianum reveals chromosome structure and association of transposable elements with secondary metabolite gene clusters.</title>
        <authorList>
            <person name="Dallery J.-F."/>
            <person name="Lapalu N."/>
            <person name="Zampounis A."/>
            <person name="Pigne S."/>
            <person name="Luyten I."/>
            <person name="Amselem J."/>
            <person name="Wittenberg A.H.J."/>
            <person name="Zhou S."/>
            <person name="de Queiroz M.V."/>
            <person name="Robin G.P."/>
            <person name="Auger A."/>
            <person name="Hainaut M."/>
            <person name="Henrissat B."/>
            <person name="Kim K.-T."/>
            <person name="Lee Y.-H."/>
            <person name="Lespinet O."/>
            <person name="Schwartz D.C."/>
            <person name="Thon M.R."/>
            <person name="O'Connell R.J."/>
        </authorList>
    </citation>
    <scope>NUCLEOTIDE SEQUENCE [LARGE SCALE GENOMIC DNA]</scope>
    <source>
        <strain evidence="2">IMI 349063</strain>
    </source>
</reference>
<organism evidence="1 2">
    <name type="scientific">Colletotrichum higginsianum (strain IMI 349063)</name>
    <name type="common">Crucifer anthracnose fungus</name>
    <dbReference type="NCBI Taxonomy" id="759273"/>
    <lineage>
        <taxon>Eukaryota</taxon>
        <taxon>Fungi</taxon>
        <taxon>Dikarya</taxon>
        <taxon>Ascomycota</taxon>
        <taxon>Pezizomycotina</taxon>
        <taxon>Sordariomycetes</taxon>
        <taxon>Hypocreomycetidae</taxon>
        <taxon>Glomerellales</taxon>
        <taxon>Glomerellaceae</taxon>
        <taxon>Colletotrichum</taxon>
        <taxon>Colletotrichum destructivum species complex</taxon>
    </lineage>
</organism>
<dbReference type="EMBL" id="LTAN01000009">
    <property type="protein sequence ID" value="OBR03662.1"/>
    <property type="molecule type" value="Genomic_DNA"/>
</dbReference>
<evidence type="ECO:0000313" key="1">
    <source>
        <dbReference type="EMBL" id="OBR03662.1"/>
    </source>
</evidence>
<dbReference type="Proteomes" id="UP000092177">
    <property type="component" value="Chromosome 9"/>
</dbReference>
<dbReference type="VEuPathDB" id="FungiDB:CH63R_12789"/>
<sequence length="162" mass="17915">MRALRLVAARKKDKSCDDRKEDFCDCHRGTDTSPHADVLFTNLLASQATAAGLLRYEPGSLGLVVLLELKTFRTPLFHLESAGALNPAHDSTIPAATAQRLIEPFCHTRSGARHRLAHTDRSPPPLTMVYLPYGPFEAPTNWNVVSVQHRDLSQFRSVAGKD</sequence>
<keyword evidence="2" id="KW-1185">Reference proteome</keyword>
<proteinExistence type="predicted"/>
<dbReference type="KEGG" id="chig:CH63R_12789"/>